<dbReference type="EMBL" id="JBBEUB010000003">
    <property type="protein sequence ID" value="MEJ2902966.1"/>
    <property type="molecule type" value="Genomic_DNA"/>
</dbReference>
<gene>
    <name evidence="1" type="ORF">WAE58_11050</name>
</gene>
<protein>
    <recommendedName>
        <fullName evidence="3">Tetratricopeptide repeat protein</fullName>
    </recommendedName>
</protein>
<dbReference type="Proteomes" id="UP001378956">
    <property type="component" value="Unassembled WGS sequence"/>
</dbReference>
<dbReference type="InterPro" id="IPR011990">
    <property type="entry name" value="TPR-like_helical_dom_sf"/>
</dbReference>
<dbReference type="SUPFAM" id="SSF48452">
    <property type="entry name" value="TPR-like"/>
    <property type="match status" value="1"/>
</dbReference>
<evidence type="ECO:0000313" key="1">
    <source>
        <dbReference type="EMBL" id="MEJ2902966.1"/>
    </source>
</evidence>
<evidence type="ECO:0000313" key="2">
    <source>
        <dbReference type="Proteomes" id="UP001378956"/>
    </source>
</evidence>
<dbReference type="Gene3D" id="1.25.40.10">
    <property type="entry name" value="Tetratricopeptide repeat domain"/>
    <property type="match status" value="1"/>
</dbReference>
<dbReference type="InterPro" id="IPR019734">
    <property type="entry name" value="TPR_rpt"/>
</dbReference>
<reference evidence="1 2" key="1">
    <citation type="submission" date="2024-03" db="EMBL/GenBank/DDBJ databases">
        <title>Sequence of Lycoming College Course Isolates.</title>
        <authorList>
            <person name="Plotts O."/>
            <person name="Newman J."/>
        </authorList>
    </citation>
    <scope>NUCLEOTIDE SEQUENCE [LARGE SCALE GENOMIC DNA]</scope>
    <source>
        <strain evidence="1 2">CJB-3</strain>
    </source>
</reference>
<evidence type="ECO:0008006" key="3">
    <source>
        <dbReference type="Google" id="ProtNLM"/>
    </source>
</evidence>
<dbReference type="Pfam" id="PF13181">
    <property type="entry name" value="TPR_8"/>
    <property type="match status" value="1"/>
</dbReference>
<dbReference type="RefSeq" id="WP_048906975.1">
    <property type="nucleotide sequence ID" value="NZ_JABMKW010000008.1"/>
</dbReference>
<accession>A0ABU8NL41</accession>
<comment type="caution">
    <text evidence="1">The sequence shown here is derived from an EMBL/GenBank/DDBJ whole genome shotgun (WGS) entry which is preliminary data.</text>
</comment>
<sequence length="173" mass="20317">MDILYTVEEKYLQAIEELHYGELPKALHFFHEIVNSDPEYARAYYQLGSFYYYQFKNYQTAGYYYKKCIELEADFPDVYEHYLKLLITLKMHKLAQNIAKKALTVPGVCKAHIHESLGLNAEELQDFATAKEHYKQAALATASQTEHELFQDHLKRIKDKQTANLNMVYAYQS</sequence>
<proteinExistence type="predicted"/>
<name>A0ABU8NL41_9SPHI</name>
<organism evidence="1 2">
    <name type="scientific">Pedobacter panaciterrae</name>
    <dbReference type="NCBI Taxonomy" id="363849"/>
    <lineage>
        <taxon>Bacteria</taxon>
        <taxon>Pseudomonadati</taxon>
        <taxon>Bacteroidota</taxon>
        <taxon>Sphingobacteriia</taxon>
        <taxon>Sphingobacteriales</taxon>
        <taxon>Sphingobacteriaceae</taxon>
        <taxon>Pedobacter</taxon>
    </lineage>
</organism>
<keyword evidence="2" id="KW-1185">Reference proteome</keyword>